<name>A0A6A5ZXC5_9PLEO</name>
<accession>A0A6A5ZXC5</accession>
<feature type="non-terminal residue" evidence="2">
    <location>
        <position position="161"/>
    </location>
</feature>
<evidence type="ECO:0000256" key="1">
    <source>
        <dbReference type="SAM" id="SignalP"/>
    </source>
</evidence>
<sequence length="161" mass="17014">MISTTLLSLLLAVGASAQSTTTATILVPDWCVTETNPTVTVLGQNDLTTYSYSCSIDSAAVSSASQHASEVEASAKSKASALQASLGHPQETDKPNQRLARGAGRLGIMKRDNYECYGWDAFEACIPWEVTQGPSYWAAHYTVTGIVTVDEECSFGNGGLA</sequence>
<organism evidence="2 3">
    <name type="scientific">Lophiotrema nucula</name>
    <dbReference type="NCBI Taxonomy" id="690887"/>
    <lineage>
        <taxon>Eukaryota</taxon>
        <taxon>Fungi</taxon>
        <taxon>Dikarya</taxon>
        <taxon>Ascomycota</taxon>
        <taxon>Pezizomycotina</taxon>
        <taxon>Dothideomycetes</taxon>
        <taxon>Pleosporomycetidae</taxon>
        <taxon>Pleosporales</taxon>
        <taxon>Lophiotremataceae</taxon>
        <taxon>Lophiotrema</taxon>
    </lineage>
</organism>
<dbReference type="EMBL" id="ML977310">
    <property type="protein sequence ID" value="KAF2123038.1"/>
    <property type="molecule type" value="Genomic_DNA"/>
</dbReference>
<protein>
    <submittedName>
        <fullName evidence="2">Uncharacterized protein</fullName>
    </submittedName>
</protein>
<gene>
    <name evidence="2" type="ORF">BDV96DRAFT_561881</name>
</gene>
<feature type="signal peptide" evidence="1">
    <location>
        <begin position="1"/>
        <end position="17"/>
    </location>
</feature>
<dbReference type="AlphaFoldDB" id="A0A6A5ZXC5"/>
<feature type="chain" id="PRO_5025473876" evidence="1">
    <location>
        <begin position="18"/>
        <end position="161"/>
    </location>
</feature>
<evidence type="ECO:0000313" key="2">
    <source>
        <dbReference type="EMBL" id="KAF2123038.1"/>
    </source>
</evidence>
<reference evidence="2" key="1">
    <citation type="journal article" date="2020" name="Stud. Mycol.">
        <title>101 Dothideomycetes genomes: a test case for predicting lifestyles and emergence of pathogens.</title>
        <authorList>
            <person name="Haridas S."/>
            <person name="Albert R."/>
            <person name="Binder M."/>
            <person name="Bloem J."/>
            <person name="Labutti K."/>
            <person name="Salamov A."/>
            <person name="Andreopoulos B."/>
            <person name="Baker S."/>
            <person name="Barry K."/>
            <person name="Bills G."/>
            <person name="Bluhm B."/>
            <person name="Cannon C."/>
            <person name="Castanera R."/>
            <person name="Culley D."/>
            <person name="Daum C."/>
            <person name="Ezra D."/>
            <person name="Gonzalez J."/>
            <person name="Henrissat B."/>
            <person name="Kuo A."/>
            <person name="Liang C."/>
            <person name="Lipzen A."/>
            <person name="Lutzoni F."/>
            <person name="Magnuson J."/>
            <person name="Mondo S."/>
            <person name="Nolan M."/>
            <person name="Ohm R."/>
            <person name="Pangilinan J."/>
            <person name="Park H.-J."/>
            <person name="Ramirez L."/>
            <person name="Alfaro M."/>
            <person name="Sun H."/>
            <person name="Tritt A."/>
            <person name="Yoshinaga Y."/>
            <person name="Zwiers L.-H."/>
            <person name="Turgeon B."/>
            <person name="Goodwin S."/>
            <person name="Spatafora J."/>
            <person name="Crous P."/>
            <person name="Grigoriev I."/>
        </authorList>
    </citation>
    <scope>NUCLEOTIDE SEQUENCE</scope>
    <source>
        <strain evidence="2">CBS 627.86</strain>
    </source>
</reference>
<evidence type="ECO:0000313" key="3">
    <source>
        <dbReference type="Proteomes" id="UP000799770"/>
    </source>
</evidence>
<dbReference type="Proteomes" id="UP000799770">
    <property type="component" value="Unassembled WGS sequence"/>
</dbReference>
<proteinExistence type="predicted"/>
<keyword evidence="1" id="KW-0732">Signal</keyword>
<dbReference type="OrthoDB" id="3796827at2759"/>
<keyword evidence="3" id="KW-1185">Reference proteome</keyword>